<dbReference type="InterPro" id="IPR006321">
    <property type="entry name" value="PilT/PilU"/>
</dbReference>
<protein>
    <submittedName>
        <fullName evidence="3">Twitching motility protein</fullName>
    </submittedName>
</protein>
<dbReference type="PROSITE" id="PS00662">
    <property type="entry name" value="T2SP_E"/>
    <property type="match status" value="1"/>
</dbReference>
<reference evidence="3 4" key="1">
    <citation type="submission" date="2008-04" db="EMBL/GenBank/DDBJ databases">
        <title>Complete sequence of chromosome of Natranaerobius thermophilus JW/NM-WN-LF.</title>
        <authorList>
            <consortium name="US DOE Joint Genome Institute"/>
            <person name="Copeland A."/>
            <person name="Lucas S."/>
            <person name="Lapidus A."/>
            <person name="Glavina del Rio T."/>
            <person name="Dalin E."/>
            <person name="Tice H."/>
            <person name="Bruce D."/>
            <person name="Goodwin L."/>
            <person name="Pitluck S."/>
            <person name="Chertkov O."/>
            <person name="Brettin T."/>
            <person name="Detter J.C."/>
            <person name="Han C."/>
            <person name="Kuske C.R."/>
            <person name="Schmutz J."/>
            <person name="Larimer F."/>
            <person name="Land M."/>
            <person name="Hauser L."/>
            <person name="Kyrpides N."/>
            <person name="Lykidis A."/>
            <person name="Mesbah N.M."/>
            <person name="Wiegel J."/>
        </authorList>
    </citation>
    <scope>NUCLEOTIDE SEQUENCE [LARGE SCALE GENOMIC DNA]</scope>
    <source>
        <strain evidence="4">ATCC BAA-1301 / DSM 18059 / JW/NM-WN-LF</strain>
    </source>
</reference>
<dbReference type="Gene3D" id="3.30.450.90">
    <property type="match status" value="1"/>
</dbReference>
<evidence type="ECO:0000259" key="2">
    <source>
        <dbReference type="PROSITE" id="PS00662"/>
    </source>
</evidence>
<dbReference type="Gene3D" id="3.40.50.300">
    <property type="entry name" value="P-loop containing nucleotide triphosphate hydrolases"/>
    <property type="match status" value="1"/>
</dbReference>
<dbReference type="HOGENOM" id="CLU_013446_4_0_9"/>
<accession>B2A7G0</accession>
<dbReference type="NCBIfam" id="TIGR01420">
    <property type="entry name" value="pilT_fam"/>
    <property type="match status" value="1"/>
</dbReference>
<dbReference type="SUPFAM" id="SSF52540">
    <property type="entry name" value="P-loop containing nucleoside triphosphate hydrolases"/>
    <property type="match status" value="1"/>
</dbReference>
<evidence type="ECO:0000313" key="3">
    <source>
        <dbReference type="EMBL" id="ACB85669.1"/>
    </source>
</evidence>
<dbReference type="CDD" id="cd01131">
    <property type="entry name" value="PilT"/>
    <property type="match status" value="1"/>
</dbReference>
<evidence type="ECO:0000313" key="4">
    <source>
        <dbReference type="Proteomes" id="UP000001683"/>
    </source>
</evidence>
<dbReference type="GO" id="GO:0016887">
    <property type="term" value="F:ATP hydrolysis activity"/>
    <property type="evidence" value="ECO:0007669"/>
    <property type="project" value="InterPro"/>
</dbReference>
<sequence>MNITIDELLSQAVSQGASDLHVTVESPPIIRKDGELFPLSYDKFSPELTEKMAKEVLAVKGIDALTSELGETDLSYSIPGTGRFRINVFLQRNTYGISCRVISSRVPNLEELGLPPIVKSLAQENRGLVVVTGATGSGKSTTLAAMIDEINKNRTCHVVTLEDPIEYLHNHNQSIINQREIGSDSAGYAGALRAALRQDPDVILVGEMRDRETIQTAITAAETGHLVLTTLHTVDAPQTIDRIVDVFPPHQQNQIRVQLAGTLKGILAQQLLPKSQGGRVAALECLVSTSGIKNLIREGKTYQIYSQMQTGAKLGMQTMESAVKDLFQNGLITEATMEKSLPAKGKLK</sequence>
<evidence type="ECO:0000256" key="1">
    <source>
        <dbReference type="ARBA" id="ARBA00006611"/>
    </source>
</evidence>
<gene>
    <name evidence="3" type="ordered locus">Nther_2102</name>
</gene>
<name>B2A7G0_NATTJ</name>
<dbReference type="KEGG" id="nth:Nther_2102"/>
<dbReference type="SMART" id="SM00382">
    <property type="entry name" value="AAA"/>
    <property type="match status" value="1"/>
</dbReference>
<organism evidence="3 4">
    <name type="scientific">Natranaerobius thermophilus (strain ATCC BAA-1301 / DSM 18059 / JW/NM-WN-LF)</name>
    <dbReference type="NCBI Taxonomy" id="457570"/>
    <lineage>
        <taxon>Bacteria</taxon>
        <taxon>Bacillati</taxon>
        <taxon>Bacillota</taxon>
        <taxon>Clostridia</taxon>
        <taxon>Natranaerobiales</taxon>
        <taxon>Natranaerobiaceae</taxon>
        <taxon>Natranaerobius</taxon>
    </lineage>
</organism>
<dbReference type="eggNOG" id="COG2805">
    <property type="taxonomic scope" value="Bacteria"/>
</dbReference>
<dbReference type="Pfam" id="PF00437">
    <property type="entry name" value="T2SSE"/>
    <property type="match status" value="1"/>
</dbReference>
<feature type="domain" description="Bacterial type II secretion system protein E" evidence="2">
    <location>
        <begin position="196"/>
        <end position="210"/>
    </location>
</feature>
<dbReference type="InterPro" id="IPR003593">
    <property type="entry name" value="AAA+_ATPase"/>
</dbReference>
<reference evidence="3 4" key="2">
    <citation type="journal article" date="2011" name="J. Bacteriol.">
        <title>Complete genome sequence of the anaerobic, halophilic alkalithermophile Natranaerobius thermophilus JW/NM-WN-LF.</title>
        <authorList>
            <person name="Zhao B."/>
            <person name="Mesbah N.M."/>
            <person name="Dalin E."/>
            <person name="Goodwin L."/>
            <person name="Nolan M."/>
            <person name="Pitluck S."/>
            <person name="Chertkov O."/>
            <person name="Brettin T.S."/>
            <person name="Han J."/>
            <person name="Larimer F.W."/>
            <person name="Land M.L."/>
            <person name="Hauser L."/>
            <person name="Kyrpides N."/>
            <person name="Wiegel J."/>
        </authorList>
    </citation>
    <scope>NUCLEOTIDE SEQUENCE [LARGE SCALE GENOMIC DNA]</scope>
    <source>
        <strain evidence="4">ATCC BAA-1301 / DSM 18059 / JW/NM-WN-LF</strain>
    </source>
</reference>
<dbReference type="STRING" id="457570.Nther_2102"/>
<dbReference type="EMBL" id="CP001034">
    <property type="protein sequence ID" value="ACB85669.1"/>
    <property type="molecule type" value="Genomic_DNA"/>
</dbReference>
<dbReference type="GO" id="GO:0005524">
    <property type="term" value="F:ATP binding"/>
    <property type="evidence" value="ECO:0007669"/>
    <property type="project" value="InterPro"/>
</dbReference>
<dbReference type="AlphaFoldDB" id="B2A7G0"/>
<dbReference type="InterPro" id="IPR027417">
    <property type="entry name" value="P-loop_NTPase"/>
</dbReference>
<dbReference type="InParanoid" id="B2A7G0"/>
<comment type="similarity">
    <text evidence="1">Belongs to the GSP E family.</text>
</comment>
<dbReference type="PANTHER" id="PTHR30486">
    <property type="entry name" value="TWITCHING MOTILITY PROTEIN PILT"/>
    <property type="match status" value="1"/>
</dbReference>
<proteinExistence type="inferred from homology"/>
<dbReference type="InterPro" id="IPR050921">
    <property type="entry name" value="T4SS_GSP_E_ATPase"/>
</dbReference>
<keyword evidence="4" id="KW-1185">Reference proteome</keyword>
<dbReference type="Proteomes" id="UP000001683">
    <property type="component" value="Chromosome"/>
</dbReference>
<dbReference type="InterPro" id="IPR001482">
    <property type="entry name" value="T2SS/T4SS_dom"/>
</dbReference>